<organism evidence="2">
    <name type="scientific">Tetraselmis virus 1</name>
    <dbReference type="NCBI Taxonomy" id="2060617"/>
    <lineage>
        <taxon>Viruses</taxon>
        <taxon>Varidnaviria</taxon>
        <taxon>Bamfordvirae</taxon>
        <taxon>Nucleocytoviricota</taxon>
        <taxon>Megaviricetes</taxon>
        <taxon>Imitervirales</taxon>
        <taxon>Allomimiviridae</taxon>
        <taxon>Oceanusvirus</taxon>
        <taxon>Oceanusvirus kaneohense</taxon>
    </lineage>
</organism>
<dbReference type="PANTHER" id="PTHR34203">
    <property type="entry name" value="METHYLTRANSFERASE, FKBM FAMILY PROTEIN"/>
    <property type="match status" value="1"/>
</dbReference>
<evidence type="ECO:0000313" key="2">
    <source>
        <dbReference type="EMBL" id="AUF82690.1"/>
    </source>
</evidence>
<dbReference type="InterPro" id="IPR006342">
    <property type="entry name" value="FkbM_mtfrase"/>
</dbReference>
<reference evidence="2" key="1">
    <citation type="journal article" date="2018" name="Virology">
        <title>A giant virus infecting green algae encodes key fermentation genes.</title>
        <authorList>
            <person name="Schvarcz C.R."/>
            <person name="Steward G.F."/>
        </authorList>
    </citation>
    <scope>NUCLEOTIDE SEQUENCE [LARGE SCALE GENOMIC DNA]</scope>
</reference>
<dbReference type="GO" id="GO:0008168">
    <property type="term" value="F:methyltransferase activity"/>
    <property type="evidence" value="ECO:0007669"/>
    <property type="project" value="UniProtKB-KW"/>
</dbReference>
<dbReference type="SUPFAM" id="SSF53335">
    <property type="entry name" value="S-adenosyl-L-methionine-dependent methyltransferases"/>
    <property type="match status" value="1"/>
</dbReference>
<dbReference type="GO" id="GO:0032259">
    <property type="term" value="P:methylation"/>
    <property type="evidence" value="ECO:0007669"/>
    <property type="project" value="UniProtKB-KW"/>
</dbReference>
<dbReference type="NCBIfam" id="TIGR01444">
    <property type="entry name" value="fkbM_fam"/>
    <property type="match status" value="1"/>
</dbReference>
<protein>
    <submittedName>
        <fullName evidence="2">Methyltransferase FkbM family protein</fullName>
    </submittedName>
</protein>
<gene>
    <name evidence="2" type="ORF">TetV_608</name>
</gene>
<name>A0A2P0VP97_9VIRU</name>
<evidence type="ECO:0000313" key="3">
    <source>
        <dbReference type="Proteomes" id="UP000244773"/>
    </source>
</evidence>
<dbReference type="Gene3D" id="3.40.50.150">
    <property type="entry name" value="Vaccinia Virus protein VP39"/>
    <property type="match status" value="1"/>
</dbReference>
<dbReference type="Pfam" id="PF05050">
    <property type="entry name" value="Methyltransf_21"/>
    <property type="match status" value="1"/>
</dbReference>
<keyword evidence="3" id="KW-1185">Reference proteome</keyword>
<dbReference type="InterPro" id="IPR052514">
    <property type="entry name" value="SAM-dependent_MTase"/>
</dbReference>
<proteinExistence type="predicted"/>
<keyword evidence="2" id="KW-0489">Methyltransferase</keyword>
<dbReference type="EMBL" id="KY322437">
    <property type="protein sequence ID" value="AUF82690.1"/>
    <property type="molecule type" value="Genomic_DNA"/>
</dbReference>
<evidence type="ECO:0000259" key="1">
    <source>
        <dbReference type="Pfam" id="PF05050"/>
    </source>
</evidence>
<dbReference type="Proteomes" id="UP000244773">
    <property type="component" value="Segment"/>
</dbReference>
<dbReference type="InterPro" id="IPR029063">
    <property type="entry name" value="SAM-dependent_MTases_sf"/>
</dbReference>
<keyword evidence="2" id="KW-0808">Transferase</keyword>
<accession>A0A2P0VP97</accession>
<feature type="domain" description="Methyltransferase FkbM" evidence="1">
    <location>
        <begin position="33"/>
        <end position="204"/>
    </location>
</feature>
<sequence>MPGCYLQPNFAKLVDPSSVKVIVEAGSRDCLDAIALHKAYGVKVYAFECNPFAIKICKDNLQKYNISTDQVELIEAALFDKKDRLDFYPVIKTEGAEKYKDHPDFFITKEGTSANIGASSLFKINKDYQKTKYRNERYHQQTEEPIKVDAVRLDEFMEERGLDSVDLLCMDIQGAELMALRGLGNKLQSCKWIFTELCTSVEKNGKIIENYENQGNINTVFRLLEQSGFKHVLGNPNRFSHHDFAFVKT</sequence>
<dbReference type="PANTHER" id="PTHR34203:SF15">
    <property type="entry name" value="SLL1173 PROTEIN"/>
    <property type="match status" value="1"/>
</dbReference>